<sequence length="517" mass="59492">MSTWIKGPICGIENCSSRLYRSVDGRRVCRRGHVSEHHMDIDDDDGAFVVTRRLNMSQGDDGTLLAGGARSSVFSQQQNEGAGAPRERAHGLDGRKVCWQCYQYVLRKQAQWLIENHGVPAEFETVVKELWIFYLKGYEPTPKEKIDDASEIERQSGTENRVPSLLHAISIIYLALLRMQIPIFVNDLISWVSTASLPYMRAFSILPRTLQQSIPTQYIRIFEPIKPPIRNELYWMILRVYQFIHRVDPNPFVVDCSLFLFKLNLELLLPLDVMLMVQNCLSDIDENVYELPLLKRGIHTNYHNDVFLAKDLVKIPELRIVGLLICCTKFYFFNTVSTRVKVDITRWYTLINRYNFTFNAGHLSEMIFKDSDDNKLAKWDEDQVDSYLKWFEENLLEQEKDKDSANMDPAQRRLREVFTLQGIDTGEKVKKSSKAFNSAEEKPTLVELYQSLLDGIENNDPSRSNASASPTLNSIRQLHDFLISRLSITFGVTEDRLGDITRLCQSSIEGSGVKAKK</sequence>
<comment type="similarity">
    <text evidence="2">Belongs to the RRN7/TAF1B family.</text>
</comment>
<keyword evidence="8" id="KW-0804">Transcription</keyword>
<evidence type="ECO:0000256" key="1">
    <source>
        <dbReference type="ARBA" id="ARBA00004604"/>
    </source>
</evidence>
<dbReference type="InterPro" id="IPR021752">
    <property type="entry name" value="TF_Rrn7_Zf"/>
</dbReference>
<dbReference type="eggNOG" id="ENOG502RYCI">
    <property type="taxonomic scope" value="Eukaryota"/>
</dbReference>
<evidence type="ECO:0000256" key="7">
    <source>
        <dbReference type="ARBA" id="ARBA00023125"/>
    </source>
</evidence>
<dbReference type="InterPro" id="IPR033599">
    <property type="entry name" value="TAF1B/Rrn7"/>
</dbReference>
<feature type="domain" description="RRN7-type" evidence="10">
    <location>
        <begin position="4"/>
        <end position="36"/>
    </location>
</feature>
<accession>C4R7E8</accession>
<comment type="subcellular location">
    <subcellularLocation>
        <location evidence="1">Nucleus</location>
        <location evidence="1">Nucleolus</location>
    </subcellularLocation>
</comment>
<evidence type="ECO:0000256" key="4">
    <source>
        <dbReference type="ARBA" id="ARBA00022771"/>
    </source>
</evidence>
<evidence type="ECO:0000256" key="8">
    <source>
        <dbReference type="ARBA" id="ARBA00023163"/>
    </source>
</evidence>
<keyword evidence="3" id="KW-0479">Metal-binding</keyword>
<keyword evidence="14" id="KW-1185">Reference proteome</keyword>
<evidence type="ECO:0000313" key="14">
    <source>
        <dbReference type="Proteomes" id="UP000000314"/>
    </source>
</evidence>
<evidence type="ECO:0000256" key="3">
    <source>
        <dbReference type="ARBA" id="ARBA00022723"/>
    </source>
</evidence>
<evidence type="ECO:0000313" key="13">
    <source>
        <dbReference type="EMBL" id="CAY71523.1"/>
    </source>
</evidence>
<feature type="domain" description="Rrn7/TAF1B C-terminal cyclin" evidence="12">
    <location>
        <begin position="226"/>
        <end position="395"/>
    </location>
</feature>
<dbReference type="OMA" id="DILRWIC"/>
<dbReference type="Pfam" id="PF20645">
    <property type="entry name" value="Rrn7_cyclin_C"/>
    <property type="match status" value="1"/>
</dbReference>
<gene>
    <name evidence="13" type="ordered locus">PAS_chr4_0286</name>
</gene>
<evidence type="ECO:0000259" key="10">
    <source>
        <dbReference type="Pfam" id="PF11781"/>
    </source>
</evidence>
<evidence type="ECO:0000259" key="11">
    <source>
        <dbReference type="Pfam" id="PF20644"/>
    </source>
</evidence>
<dbReference type="InterPro" id="IPR048538">
    <property type="entry name" value="Rrn7_cyclin_C"/>
</dbReference>
<dbReference type="KEGG" id="ppa:PAS_chr4_0286"/>
<dbReference type="Pfam" id="PF11781">
    <property type="entry name" value="Zn_ribbon_RRN7"/>
    <property type="match status" value="1"/>
</dbReference>
<dbReference type="Proteomes" id="UP000000314">
    <property type="component" value="Chromosome 4"/>
</dbReference>
<dbReference type="PANTHER" id="PTHR31576:SF2">
    <property type="entry name" value="TATA BOX-BINDING PROTEIN-ASSOCIATED FACTOR RNA POLYMERASE I SUBUNIT B"/>
    <property type="match status" value="1"/>
</dbReference>
<keyword evidence="6" id="KW-0805">Transcription regulation</keyword>
<evidence type="ECO:0000256" key="2">
    <source>
        <dbReference type="ARBA" id="ARBA00006899"/>
    </source>
</evidence>
<dbReference type="GeneID" id="8200728"/>
<evidence type="ECO:0000256" key="6">
    <source>
        <dbReference type="ARBA" id="ARBA00023015"/>
    </source>
</evidence>
<organism evidence="13 14">
    <name type="scientific">Komagataella phaffii (strain GS115 / ATCC 20864)</name>
    <name type="common">Yeast</name>
    <name type="synonym">Pichia pastoris</name>
    <dbReference type="NCBI Taxonomy" id="644223"/>
    <lineage>
        <taxon>Eukaryota</taxon>
        <taxon>Fungi</taxon>
        <taxon>Dikarya</taxon>
        <taxon>Ascomycota</taxon>
        <taxon>Saccharomycotina</taxon>
        <taxon>Pichiomycetes</taxon>
        <taxon>Pichiales</taxon>
        <taxon>Pichiaceae</taxon>
        <taxon>Komagataella</taxon>
    </lineage>
</organism>
<keyword evidence="9" id="KW-0539">Nucleus</keyword>
<keyword evidence="4" id="KW-0863">Zinc-finger</keyword>
<dbReference type="HOGENOM" id="CLU_016553_3_1_1"/>
<dbReference type="GO" id="GO:0008270">
    <property type="term" value="F:zinc ion binding"/>
    <property type="evidence" value="ECO:0007669"/>
    <property type="project" value="UniProtKB-KW"/>
</dbReference>
<dbReference type="Pfam" id="PF20644">
    <property type="entry name" value="Rrn7_cyclin_N"/>
    <property type="match status" value="1"/>
</dbReference>
<dbReference type="STRING" id="644223.C4R7E8"/>
<protein>
    <submittedName>
        <fullName evidence="13">Protein involved in the transcription of 35S rRNA genes by RNA polymerase I</fullName>
    </submittedName>
</protein>
<reference evidence="13 14" key="1">
    <citation type="journal article" date="2009" name="Nat. Biotechnol.">
        <title>Genome sequence of the recombinant protein production host Pichia pastoris.</title>
        <authorList>
            <person name="De Schutter K."/>
            <person name="Lin Y.C."/>
            <person name="Tiels P."/>
            <person name="Van Hecke A."/>
            <person name="Glinka S."/>
            <person name="Weber-Lehmann J."/>
            <person name="Rouze P."/>
            <person name="Van de Peer Y."/>
            <person name="Callewaert N."/>
        </authorList>
    </citation>
    <scope>NUCLEOTIDE SEQUENCE [LARGE SCALE GENOMIC DNA]</scope>
    <source>
        <strain evidence="14">GS115 / ATCC 20864</strain>
    </source>
</reference>
<dbReference type="AlphaFoldDB" id="C4R7E8"/>
<dbReference type="GO" id="GO:0001164">
    <property type="term" value="F:RNA polymerase I core promoter sequence-specific DNA binding"/>
    <property type="evidence" value="ECO:0007669"/>
    <property type="project" value="InterPro"/>
</dbReference>
<feature type="domain" description="Rrn7/TAF1B N-terminal cyclin" evidence="11">
    <location>
        <begin position="102"/>
        <end position="208"/>
    </location>
</feature>
<dbReference type="RefSeq" id="XP_002493702.1">
    <property type="nucleotide sequence ID" value="XM_002493657.1"/>
</dbReference>
<evidence type="ECO:0000259" key="12">
    <source>
        <dbReference type="Pfam" id="PF20645"/>
    </source>
</evidence>
<name>C4R7E8_KOMPG</name>
<dbReference type="GO" id="GO:0042790">
    <property type="term" value="P:nucleolar large rRNA transcription by RNA polymerase I"/>
    <property type="evidence" value="ECO:0007669"/>
    <property type="project" value="TreeGrafter"/>
</dbReference>
<dbReference type="OrthoDB" id="428577at2759"/>
<proteinExistence type="inferred from homology"/>
<dbReference type="InParanoid" id="C4R7E8"/>
<dbReference type="GO" id="GO:0070860">
    <property type="term" value="C:RNA polymerase I core factor complex"/>
    <property type="evidence" value="ECO:0007669"/>
    <property type="project" value="InterPro"/>
</dbReference>
<dbReference type="InterPro" id="IPR048540">
    <property type="entry name" value="Rrn7_cyclin_N"/>
</dbReference>
<evidence type="ECO:0000256" key="5">
    <source>
        <dbReference type="ARBA" id="ARBA00022833"/>
    </source>
</evidence>
<dbReference type="FunCoup" id="C4R7E8">
    <property type="interactions" value="45"/>
</dbReference>
<evidence type="ECO:0000256" key="9">
    <source>
        <dbReference type="ARBA" id="ARBA00023242"/>
    </source>
</evidence>
<dbReference type="EMBL" id="FN392322">
    <property type="protein sequence ID" value="CAY71523.1"/>
    <property type="molecule type" value="Genomic_DNA"/>
</dbReference>
<keyword evidence="5" id="KW-0862">Zinc</keyword>
<dbReference type="PANTHER" id="PTHR31576">
    <property type="entry name" value="TATA BOX-BINDING PROTEIN-ASSOCIATED FACTOR RNA POLYMERASE I SUBUNIT B"/>
    <property type="match status" value="1"/>
</dbReference>
<keyword evidence="7" id="KW-0238">DNA-binding</keyword>